<protein>
    <submittedName>
        <fullName evidence="6">ABC transporter substrate-binding protein</fullName>
    </submittedName>
</protein>
<keyword evidence="3 4" id="KW-0732">Signal</keyword>
<evidence type="ECO:0000313" key="7">
    <source>
        <dbReference type="Proteomes" id="UP001235064"/>
    </source>
</evidence>
<keyword evidence="2" id="KW-0813">Transport</keyword>
<feature type="domain" description="Solute-binding protein family 5" evidence="5">
    <location>
        <begin position="100"/>
        <end position="465"/>
    </location>
</feature>
<dbReference type="CDD" id="cd00995">
    <property type="entry name" value="PBP2_NikA_DppA_OppA_like"/>
    <property type="match status" value="1"/>
</dbReference>
<feature type="chain" id="PRO_5046941907" evidence="4">
    <location>
        <begin position="23"/>
        <end position="547"/>
    </location>
</feature>
<dbReference type="Gene3D" id="3.90.76.10">
    <property type="entry name" value="Dipeptide-binding Protein, Domain 1"/>
    <property type="match status" value="1"/>
</dbReference>
<evidence type="ECO:0000256" key="4">
    <source>
        <dbReference type="SAM" id="SignalP"/>
    </source>
</evidence>
<comment type="caution">
    <text evidence="6">The sequence shown here is derived from an EMBL/GenBank/DDBJ whole genome shotgun (WGS) entry which is preliminary data.</text>
</comment>
<keyword evidence="7" id="KW-1185">Reference proteome</keyword>
<dbReference type="InterPro" id="IPR000914">
    <property type="entry name" value="SBP_5_dom"/>
</dbReference>
<reference evidence="6 7" key="1">
    <citation type="submission" date="2023-06" db="EMBL/GenBank/DDBJ databases">
        <title>Microbacterium sp. nov., isolated from a waste landfill.</title>
        <authorList>
            <person name="Wen W."/>
        </authorList>
    </citation>
    <scope>NUCLEOTIDE SEQUENCE [LARGE SCALE GENOMIC DNA]</scope>
    <source>
        <strain evidence="6 7">ASV49</strain>
    </source>
</reference>
<dbReference type="InterPro" id="IPR030678">
    <property type="entry name" value="Peptide/Ni-bd"/>
</dbReference>
<feature type="signal peptide" evidence="4">
    <location>
        <begin position="1"/>
        <end position="22"/>
    </location>
</feature>
<dbReference type="Gene3D" id="3.10.105.10">
    <property type="entry name" value="Dipeptide-binding Protein, Domain 3"/>
    <property type="match status" value="1"/>
</dbReference>
<dbReference type="Gene3D" id="3.40.190.10">
    <property type="entry name" value="Periplasmic binding protein-like II"/>
    <property type="match status" value="1"/>
</dbReference>
<evidence type="ECO:0000256" key="1">
    <source>
        <dbReference type="ARBA" id="ARBA00005695"/>
    </source>
</evidence>
<evidence type="ECO:0000313" key="6">
    <source>
        <dbReference type="EMBL" id="MDL9981537.1"/>
    </source>
</evidence>
<dbReference type="EMBL" id="JASXSZ010000009">
    <property type="protein sequence ID" value="MDL9981537.1"/>
    <property type="molecule type" value="Genomic_DNA"/>
</dbReference>
<dbReference type="Pfam" id="PF00496">
    <property type="entry name" value="SBP_bac_5"/>
    <property type="match status" value="1"/>
</dbReference>
<evidence type="ECO:0000256" key="3">
    <source>
        <dbReference type="ARBA" id="ARBA00022729"/>
    </source>
</evidence>
<comment type="similarity">
    <text evidence="1">Belongs to the bacterial solute-binding protein 5 family.</text>
</comment>
<dbReference type="InterPro" id="IPR039424">
    <property type="entry name" value="SBP_5"/>
</dbReference>
<accession>A0ABT7N4B1</accession>
<dbReference type="PANTHER" id="PTHR30290">
    <property type="entry name" value="PERIPLASMIC BINDING COMPONENT OF ABC TRANSPORTER"/>
    <property type="match status" value="1"/>
</dbReference>
<dbReference type="SUPFAM" id="SSF53850">
    <property type="entry name" value="Periplasmic binding protein-like II"/>
    <property type="match status" value="1"/>
</dbReference>
<sequence length="547" mass="58528">MVTRKAALATAAVLSIAAIALAGCSGGSKSPTGGPSKLALDLNALATTTPAGTKPVDNINWNLPYEPSSVDPIFTWNYAENTVDANLCESLVKMKPDLSMEPGLASKVEQPNDTTVVYTIRDGVTFWDGKPLTADDVAYSLQRQIGADTKSYWSDYFKNVTSAEVTGPMQVTVKLSKPDVLFTQAMGSAAGAIVEKAAAQAGGQAFGTPKGDLQCTGPYKLDKWDSGKSIVISRNDAYWDANVKPLVKQITFSFIADESTAINALRTGDVDGQFFYLPPAGLSQLQKSSNVTTTFGKSFVFWTLAAINKDGALGDQKIREALSLAIDRTALTNVVFQGAAIPAPTLANPAMWGYEKDVFAKAYKQYNVTPDLEKAKKLVAEAGSPKTPIVLAVQGSSAVHEQTASVIQAAGEAIGLNVQTKVIPVEQFGNLYFDKTARQGLDGFFTTNYSDFADPLNVYSFFQTGNSHDYIDWNGADAEIQQALGTTDEAKRAPIVTDIEKKVTTGLPWIPLAYEPTTLIQNKRISGAVPSFAYLYAPWAVTIGGTK</sequence>
<proteinExistence type="inferred from homology"/>
<evidence type="ECO:0000256" key="2">
    <source>
        <dbReference type="ARBA" id="ARBA00022448"/>
    </source>
</evidence>
<dbReference type="Proteomes" id="UP001235064">
    <property type="component" value="Unassembled WGS sequence"/>
</dbReference>
<dbReference type="PROSITE" id="PS51257">
    <property type="entry name" value="PROKAR_LIPOPROTEIN"/>
    <property type="match status" value="1"/>
</dbReference>
<dbReference type="PIRSF" id="PIRSF002741">
    <property type="entry name" value="MppA"/>
    <property type="match status" value="1"/>
</dbReference>
<gene>
    <name evidence="6" type="ORF">QSV35_19580</name>
</gene>
<organism evidence="6 7">
    <name type="scientific">Microbacterium candidum</name>
    <dbReference type="NCBI Taxonomy" id="3041922"/>
    <lineage>
        <taxon>Bacteria</taxon>
        <taxon>Bacillati</taxon>
        <taxon>Actinomycetota</taxon>
        <taxon>Actinomycetes</taxon>
        <taxon>Micrococcales</taxon>
        <taxon>Microbacteriaceae</taxon>
        <taxon>Microbacterium</taxon>
    </lineage>
</organism>
<dbReference type="PANTHER" id="PTHR30290:SF9">
    <property type="entry name" value="OLIGOPEPTIDE-BINDING PROTEIN APPA"/>
    <property type="match status" value="1"/>
</dbReference>
<name>A0ABT7N4B1_9MICO</name>
<evidence type="ECO:0000259" key="5">
    <source>
        <dbReference type="Pfam" id="PF00496"/>
    </source>
</evidence>
<dbReference type="RefSeq" id="WP_286290677.1">
    <property type="nucleotide sequence ID" value="NZ_JASXSZ010000009.1"/>
</dbReference>